<accession>A0A1Q9F456</accession>
<evidence type="ECO:0000256" key="1">
    <source>
        <dbReference type="ARBA" id="ARBA00009005"/>
    </source>
</evidence>
<proteinExistence type="inferred from homology"/>
<dbReference type="InterPro" id="IPR050452">
    <property type="entry name" value="Metacaspase"/>
</dbReference>
<organism evidence="3 4">
    <name type="scientific">Symbiodinium microadriaticum</name>
    <name type="common">Dinoflagellate</name>
    <name type="synonym">Zooxanthella microadriatica</name>
    <dbReference type="NCBI Taxonomy" id="2951"/>
    <lineage>
        <taxon>Eukaryota</taxon>
        <taxon>Sar</taxon>
        <taxon>Alveolata</taxon>
        <taxon>Dinophyceae</taxon>
        <taxon>Suessiales</taxon>
        <taxon>Symbiodiniaceae</taxon>
        <taxon>Symbiodinium</taxon>
    </lineage>
</organism>
<evidence type="ECO:0000313" key="4">
    <source>
        <dbReference type="Proteomes" id="UP000186817"/>
    </source>
</evidence>
<dbReference type="GO" id="GO:0004197">
    <property type="term" value="F:cysteine-type endopeptidase activity"/>
    <property type="evidence" value="ECO:0007669"/>
    <property type="project" value="TreeGrafter"/>
</dbReference>
<dbReference type="Proteomes" id="UP000186817">
    <property type="component" value="Unassembled WGS sequence"/>
</dbReference>
<reference evidence="3 4" key="1">
    <citation type="submission" date="2016-02" db="EMBL/GenBank/DDBJ databases">
        <title>Genome analysis of coral dinoflagellate symbionts highlights evolutionary adaptations to a symbiotic lifestyle.</title>
        <authorList>
            <person name="Aranda M."/>
            <person name="Li Y."/>
            <person name="Liew Y.J."/>
            <person name="Baumgarten S."/>
            <person name="Simakov O."/>
            <person name="Wilson M."/>
            <person name="Piel J."/>
            <person name="Ashoor H."/>
            <person name="Bougouffa S."/>
            <person name="Bajic V.B."/>
            <person name="Ryu T."/>
            <person name="Ravasi T."/>
            <person name="Bayer T."/>
            <person name="Micklem G."/>
            <person name="Kim H."/>
            <person name="Bhak J."/>
            <person name="Lajeunesse T.C."/>
            <person name="Voolstra C.R."/>
        </authorList>
    </citation>
    <scope>NUCLEOTIDE SEQUENCE [LARGE SCALE GENOMIC DNA]</scope>
    <source>
        <strain evidence="3 4">CCMP2467</strain>
    </source>
</reference>
<comment type="caution">
    <text evidence="3">The sequence shown here is derived from an EMBL/GenBank/DDBJ whole genome shotgun (WGS) entry which is preliminary data.</text>
</comment>
<evidence type="ECO:0000256" key="2">
    <source>
        <dbReference type="SAM" id="MobiDB-lite"/>
    </source>
</evidence>
<dbReference type="PANTHER" id="PTHR48104">
    <property type="entry name" value="METACASPASE-4"/>
    <property type="match status" value="1"/>
</dbReference>
<keyword evidence="4" id="KW-1185">Reference proteome</keyword>
<evidence type="ECO:0000313" key="3">
    <source>
        <dbReference type="EMBL" id="OLQ14474.1"/>
    </source>
</evidence>
<feature type="region of interest" description="Disordered" evidence="2">
    <location>
        <begin position="453"/>
        <end position="478"/>
    </location>
</feature>
<comment type="similarity">
    <text evidence="1">Belongs to the peptidase C14B family.</text>
</comment>
<dbReference type="AlphaFoldDB" id="A0A1Q9F456"/>
<dbReference type="Gene3D" id="3.40.50.12660">
    <property type="match status" value="1"/>
</dbReference>
<gene>
    <name evidence="3" type="primary">AMC2</name>
    <name evidence="3" type="ORF">AK812_SmicGene1395</name>
</gene>
<feature type="compositionally biased region" description="Basic and acidic residues" evidence="2">
    <location>
        <begin position="453"/>
        <end position="466"/>
    </location>
</feature>
<sequence length="478" mass="53415">MGAGDSKCNCGLCHCCGDGPLEPWRDSGGCIRMLIIALDYDYAPSAELTCTKDARTMYRMAGRAGVDDITVITDKAGVGDPSFPTRSFVLRHMRQVAKRCEEGDWFVWFWAGHGVNVPDFNGDEKDGFDQAFVTPDVTGRLTESAVLIDDEFAMALDTFVPDGVRILCINDCCHSGTICDIDSFMYKHDIYSISASQDNEEAEDMGEGGVLSTALRRAVRTLSVEYGSQEFSIMDVFQRCKRFAVRLTGEQNINLQYSGPKPSVVAWPLCFPWWTYLQKAGLMKVDIQEFAEVFDSIFTMFLVLGALGLRISAFLGRVEGGREVINNVFKGWFGLGRRLDSSRSWISCNNFSICLDTRRRSSDQRLVARSKTLFARQLVADLVRAKDECLVAQHRLPPSSSHLVLTHPSWPRSLHSGCLRLGAMGKVPPQTHELMLRGGFKYDAKKDKYFMKKEACSRSPSSERPRNSVASRARTLSM</sequence>
<dbReference type="GO" id="GO:0005737">
    <property type="term" value="C:cytoplasm"/>
    <property type="evidence" value="ECO:0007669"/>
    <property type="project" value="TreeGrafter"/>
</dbReference>
<dbReference type="GO" id="GO:0006508">
    <property type="term" value="P:proteolysis"/>
    <property type="evidence" value="ECO:0007669"/>
    <property type="project" value="TreeGrafter"/>
</dbReference>
<dbReference type="EMBL" id="LSRX01000015">
    <property type="protein sequence ID" value="OLQ14474.1"/>
    <property type="molecule type" value="Genomic_DNA"/>
</dbReference>
<dbReference type="PANTHER" id="PTHR48104:SF30">
    <property type="entry name" value="METACASPASE-1"/>
    <property type="match status" value="1"/>
</dbReference>
<name>A0A1Q9F456_SYMMI</name>
<protein>
    <submittedName>
        <fullName evidence="3">Metacaspase-2</fullName>
    </submittedName>
</protein>
<dbReference type="OrthoDB" id="3223806at2759"/>